<comment type="caution">
    <text evidence="3">The sequence shown here is derived from an EMBL/GenBank/DDBJ whole genome shotgun (WGS) entry which is preliminary data.</text>
</comment>
<proteinExistence type="predicted"/>
<keyword evidence="4" id="KW-1185">Reference proteome</keyword>
<dbReference type="AlphaFoldDB" id="A0A8J6LZH5"/>
<dbReference type="EMBL" id="JACNEP010000006">
    <property type="protein sequence ID" value="MBC3766145.1"/>
    <property type="molecule type" value="Genomic_DNA"/>
</dbReference>
<reference evidence="3" key="1">
    <citation type="journal article" date="2018" name="Int. J. Syst. Evol. Microbiol.">
        <title>Neptunicella marina gen. nov., sp. nov., isolated from surface seawater.</title>
        <authorList>
            <person name="Liu X."/>
            <person name="Lai Q."/>
            <person name="Du Y."/>
            <person name="Zhang X."/>
            <person name="Liu Z."/>
            <person name="Sun F."/>
            <person name="Shao Z."/>
        </authorList>
    </citation>
    <scope>NUCLEOTIDE SEQUENCE</scope>
    <source>
        <strain evidence="3">S27-2</strain>
    </source>
</reference>
<sequence length="259" mass="28866">MGKIVVLFIACMCWPVSANNVLYQAHAHNDYHHARPLFDALSHGFNSIEADIFLEDSQLLVAHSLDEIEPEKSLSALYLMPLWQRFLTNNGSIYANSAKPLILLVDVKTEAKATYAALVNYLQPYKPMLTQVMNGELVSGAVTIVLSGNRDIEGIFADTNRIVFIDGRLPDLGNTTSPALMPLISSRWSDNFSYNGQGEMSANEKALLAKLVQEAHSHHQQIRFWGTADVPQMWKTLAQHEVDLINTDKLAELAAFLSR</sequence>
<evidence type="ECO:0000313" key="3">
    <source>
        <dbReference type="EMBL" id="MBC3766145.1"/>
    </source>
</evidence>
<evidence type="ECO:0000313" key="4">
    <source>
        <dbReference type="Proteomes" id="UP000601768"/>
    </source>
</evidence>
<dbReference type="RefSeq" id="WP_186506616.1">
    <property type="nucleotide sequence ID" value="NZ_JACNEP010000006.1"/>
</dbReference>
<reference evidence="3" key="2">
    <citation type="submission" date="2020-08" db="EMBL/GenBank/DDBJ databases">
        <authorList>
            <person name="Lai Q."/>
        </authorList>
    </citation>
    <scope>NUCLEOTIDE SEQUENCE</scope>
    <source>
        <strain evidence="3">S27-2</strain>
    </source>
</reference>
<feature type="signal peptide" evidence="2">
    <location>
        <begin position="1"/>
        <end position="18"/>
    </location>
</feature>
<evidence type="ECO:0000256" key="1">
    <source>
        <dbReference type="ARBA" id="ARBA00014286"/>
    </source>
</evidence>
<gene>
    <name evidence="3" type="ORF">H8B19_09655</name>
</gene>
<dbReference type="InterPro" id="IPR017946">
    <property type="entry name" value="PLC-like_Pdiesterase_TIM-brl"/>
</dbReference>
<organism evidence="3 4">
    <name type="scientific">Neptunicella marina</name>
    <dbReference type="NCBI Taxonomy" id="2125989"/>
    <lineage>
        <taxon>Bacteria</taxon>
        <taxon>Pseudomonadati</taxon>
        <taxon>Pseudomonadota</taxon>
        <taxon>Gammaproteobacteria</taxon>
        <taxon>Alteromonadales</taxon>
        <taxon>Alteromonadaceae</taxon>
        <taxon>Neptunicella</taxon>
    </lineage>
</organism>
<dbReference type="SUPFAM" id="SSF51695">
    <property type="entry name" value="PLC-like phosphodiesterases"/>
    <property type="match status" value="1"/>
</dbReference>
<protein>
    <recommendedName>
        <fullName evidence="1">Altered inheritance of mitochondria protein 6</fullName>
    </recommendedName>
</protein>
<keyword evidence="2" id="KW-0732">Signal</keyword>
<dbReference type="CDD" id="cd08577">
    <property type="entry name" value="PI-PLCc_GDPD_SF_unchar3"/>
    <property type="match status" value="1"/>
</dbReference>
<dbReference type="Gene3D" id="3.20.20.190">
    <property type="entry name" value="Phosphatidylinositol (PI) phosphodiesterase"/>
    <property type="match status" value="1"/>
</dbReference>
<dbReference type="PANTHER" id="PTHR31571">
    <property type="entry name" value="ALTERED INHERITANCE OF MITOCHONDRIA PROTEIN 6"/>
    <property type="match status" value="1"/>
</dbReference>
<dbReference type="GO" id="GO:0008081">
    <property type="term" value="F:phosphoric diester hydrolase activity"/>
    <property type="evidence" value="ECO:0007669"/>
    <property type="project" value="InterPro"/>
</dbReference>
<dbReference type="PANTHER" id="PTHR31571:SF1">
    <property type="entry name" value="ALTERED INHERITANCE OF MITOCHONDRIA PROTEIN 6"/>
    <property type="match status" value="1"/>
</dbReference>
<dbReference type="GO" id="GO:0006629">
    <property type="term" value="P:lipid metabolic process"/>
    <property type="evidence" value="ECO:0007669"/>
    <property type="project" value="InterPro"/>
</dbReference>
<accession>A0A8J6LZH5</accession>
<name>A0A8J6LZH5_9ALTE</name>
<feature type="chain" id="PRO_5035277370" description="Altered inheritance of mitochondria protein 6" evidence="2">
    <location>
        <begin position="19"/>
        <end position="259"/>
    </location>
</feature>
<evidence type="ECO:0000256" key="2">
    <source>
        <dbReference type="SAM" id="SignalP"/>
    </source>
</evidence>
<dbReference type="Proteomes" id="UP000601768">
    <property type="component" value="Unassembled WGS sequence"/>
</dbReference>
<dbReference type="InterPro" id="IPR051236">
    <property type="entry name" value="HAT_RTT109-like"/>
</dbReference>
<dbReference type="InterPro" id="IPR039559">
    <property type="entry name" value="AIM6_PI-PLC-like_dom"/>
</dbReference>